<keyword evidence="2 5" id="KW-0812">Transmembrane</keyword>
<dbReference type="PROSITE" id="PS51012">
    <property type="entry name" value="ABC_TM2"/>
    <property type="match status" value="1"/>
</dbReference>
<dbReference type="Pfam" id="PF01061">
    <property type="entry name" value="ABC2_membrane"/>
    <property type="match status" value="1"/>
</dbReference>
<dbReference type="OrthoDB" id="9774758at2"/>
<feature type="transmembrane region" description="Helical" evidence="5">
    <location>
        <begin position="18"/>
        <end position="37"/>
    </location>
</feature>
<gene>
    <name evidence="7" type="ORF">FRY98_14870</name>
</gene>
<evidence type="ECO:0000256" key="2">
    <source>
        <dbReference type="ARBA" id="ARBA00022692"/>
    </source>
</evidence>
<evidence type="ECO:0000256" key="4">
    <source>
        <dbReference type="ARBA" id="ARBA00023136"/>
    </source>
</evidence>
<keyword evidence="4 5" id="KW-0472">Membrane</keyword>
<dbReference type="EMBL" id="VSDO01000003">
    <property type="protein sequence ID" value="TYA12019.1"/>
    <property type="molecule type" value="Genomic_DNA"/>
</dbReference>
<dbReference type="RefSeq" id="WP_148453250.1">
    <property type="nucleotide sequence ID" value="NZ_VSDO01000003.1"/>
</dbReference>
<reference evidence="7 8" key="1">
    <citation type="submission" date="2019-08" db="EMBL/GenBank/DDBJ databases">
        <title>Genome sequencing of Paenibacillus faecis DSM 23593(T).</title>
        <authorList>
            <person name="Kook J.-K."/>
            <person name="Park S.-N."/>
            <person name="Lim Y.K."/>
        </authorList>
    </citation>
    <scope>NUCLEOTIDE SEQUENCE [LARGE SCALE GENOMIC DNA]</scope>
    <source>
        <strain evidence="7 8">DSM 23593</strain>
    </source>
</reference>
<evidence type="ECO:0000256" key="5">
    <source>
        <dbReference type="RuleBase" id="RU361157"/>
    </source>
</evidence>
<dbReference type="InterPro" id="IPR047817">
    <property type="entry name" value="ABC2_TM_bact-type"/>
</dbReference>
<dbReference type="InterPro" id="IPR000412">
    <property type="entry name" value="ABC_2_transport"/>
</dbReference>
<dbReference type="GO" id="GO:0140359">
    <property type="term" value="F:ABC-type transporter activity"/>
    <property type="evidence" value="ECO:0007669"/>
    <property type="project" value="InterPro"/>
</dbReference>
<feature type="transmembrane region" description="Helical" evidence="5">
    <location>
        <begin position="122"/>
        <end position="147"/>
    </location>
</feature>
<feature type="domain" description="ABC transmembrane type-2" evidence="6">
    <location>
        <begin position="9"/>
        <end position="238"/>
    </location>
</feature>
<keyword evidence="5" id="KW-1003">Cell membrane</keyword>
<sequence length="258" mass="28074">MFTIFKTMLLGIVRDAHTLFWTILFPVAMLCGLGLYFDDPGYAERLLAGVLAMNVLFGATMVTAFNVMAQRNRGVYKLLRATPFSTAAFIAAMTGARTVLALTVSVCILVTAVLLFGVSLSLAGLAGILLALFLGSICFTAIGFFAANLSRDESNVNMISNLISFPMLFASEAFYSLHNAPVWVKTAAQAQPFHYFVKALNLAVTDGRFSGELWTALAMLTGFAALFLAAAAFTFRWDTERASRGRALYRTSQRHSPM</sequence>
<keyword evidence="3 5" id="KW-1133">Transmembrane helix</keyword>
<feature type="transmembrane region" description="Helical" evidence="5">
    <location>
        <begin position="213"/>
        <end position="235"/>
    </location>
</feature>
<feature type="transmembrane region" description="Helical" evidence="5">
    <location>
        <begin position="159"/>
        <end position="177"/>
    </location>
</feature>
<evidence type="ECO:0000256" key="3">
    <source>
        <dbReference type="ARBA" id="ARBA00022989"/>
    </source>
</evidence>
<evidence type="ECO:0000313" key="8">
    <source>
        <dbReference type="Proteomes" id="UP000325218"/>
    </source>
</evidence>
<dbReference type="GO" id="GO:0043190">
    <property type="term" value="C:ATP-binding cassette (ABC) transporter complex"/>
    <property type="evidence" value="ECO:0007669"/>
    <property type="project" value="InterPro"/>
</dbReference>
<accession>A0A5D0CPZ1</accession>
<dbReference type="PRINTS" id="PR00164">
    <property type="entry name" value="ABC2TRNSPORT"/>
</dbReference>
<name>A0A5D0CPZ1_9BACL</name>
<comment type="subcellular location">
    <subcellularLocation>
        <location evidence="5">Cell membrane</location>
        <topology evidence="5">Multi-pass membrane protein</topology>
    </subcellularLocation>
    <subcellularLocation>
        <location evidence="1">Membrane</location>
        <topology evidence="1">Multi-pass membrane protein</topology>
    </subcellularLocation>
</comment>
<feature type="transmembrane region" description="Helical" evidence="5">
    <location>
        <begin position="49"/>
        <end position="68"/>
    </location>
</feature>
<evidence type="ECO:0000259" key="6">
    <source>
        <dbReference type="PROSITE" id="PS51012"/>
    </source>
</evidence>
<feature type="transmembrane region" description="Helical" evidence="5">
    <location>
        <begin position="89"/>
        <end position="116"/>
    </location>
</feature>
<comment type="caution">
    <text evidence="7">The sequence shown here is derived from an EMBL/GenBank/DDBJ whole genome shotgun (WGS) entry which is preliminary data.</text>
</comment>
<keyword evidence="5" id="KW-0813">Transport</keyword>
<dbReference type="PANTHER" id="PTHR43229:SF3">
    <property type="entry name" value="ABC-TYPE MULTIDRUG TRANSPORT SYSTEM, PERMEASE COMPONENT"/>
    <property type="match status" value="1"/>
</dbReference>
<comment type="similarity">
    <text evidence="5">Belongs to the ABC-2 integral membrane protein family.</text>
</comment>
<proteinExistence type="inferred from homology"/>
<organism evidence="7 8">
    <name type="scientific">Paenibacillus faecis</name>
    <dbReference type="NCBI Taxonomy" id="862114"/>
    <lineage>
        <taxon>Bacteria</taxon>
        <taxon>Bacillati</taxon>
        <taxon>Bacillota</taxon>
        <taxon>Bacilli</taxon>
        <taxon>Bacillales</taxon>
        <taxon>Paenibacillaceae</taxon>
        <taxon>Paenibacillus</taxon>
    </lineage>
</organism>
<evidence type="ECO:0000313" key="7">
    <source>
        <dbReference type="EMBL" id="TYA12019.1"/>
    </source>
</evidence>
<dbReference type="InterPro" id="IPR013525">
    <property type="entry name" value="ABC2_TM"/>
</dbReference>
<keyword evidence="8" id="KW-1185">Reference proteome</keyword>
<dbReference type="AlphaFoldDB" id="A0A5D0CPZ1"/>
<protein>
    <recommendedName>
        <fullName evidence="5">Transport permease protein</fullName>
    </recommendedName>
</protein>
<evidence type="ECO:0000256" key="1">
    <source>
        <dbReference type="ARBA" id="ARBA00004141"/>
    </source>
</evidence>
<dbReference type="PIRSF" id="PIRSF006648">
    <property type="entry name" value="DrrB"/>
    <property type="match status" value="1"/>
</dbReference>
<dbReference type="PANTHER" id="PTHR43229">
    <property type="entry name" value="NODULATION PROTEIN J"/>
    <property type="match status" value="1"/>
</dbReference>
<dbReference type="InterPro" id="IPR051784">
    <property type="entry name" value="Nod_factor_ABC_transporter"/>
</dbReference>
<dbReference type="Proteomes" id="UP000325218">
    <property type="component" value="Unassembled WGS sequence"/>
</dbReference>